<gene>
    <name evidence="2" type="primary">B1164G11.30</name>
</gene>
<organism evidence="2 3">
    <name type="scientific">Oryza sativa subsp. japonica</name>
    <name type="common">Rice</name>
    <dbReference type="NCBI Taxonomy" id="39947"/>
    <lineage>
        <taxon>Eukaryota</taxon>
        <taxon>Viridiplantae</taxon>
        <taxon>Streptophyta</taxon>
        <taxon>Embryophyta</taxon>
        <taxon>Tracheophyta</taxon>
        <taxon>Spermatophyta</taxon>
        <taxon>Magnoliopsida</taxon>
        <taxon>Liliopsida</taxon>
        <taxon>Poales</taxon>
        <taxon>Poaceae</taxon>
        <taxon>BOP clade</taxon>
        <taxon>Oryzoideae</taxon>
        <taxon>Oryzeae</taxon>
        <taxon>Oryzinae</taxon>
        <taxon>Oryza</taxon>
        <taxon>Oryza sativa</taxon>
    </lineage>
</organism>
<dbReference type="EMBL" id="AP003444">
    <property type="protein sequence ID" value="BAD53395.1"/>
    <property type="molecule type" value="Genomic_DNA"/>
</dbReference>
<sequence>MVLNTPLDPFLNVIVIGADVQRIGAGVVGAKDRHQRPRTGGAAPGRCLLVVSGGRGGADPVDVCAGPAAPLPFASSSSLSLEATAGASRGKAREPPPSPSTAPPGRREADRGGSPHPMPSRVVPPATPTAICARC</sequence>
<evidence type="ECO:0000313" key="2">
    <source>
        <dbReference type="EMBL" id="BAD53395.1"/>
    </source>
</evidence>
<proteinExistence type="predicted"/>
<evidence type="ECO:0000256" key="1">
    <source>
        <dbReference type="SAM" id="MobiDB-lite"/>
    </source>
</evidence>
<name>Q5ZAI8_ORYSJ</name>
<dbReference type="Proteomes" id="UP000000763">
    <property type="component" value="Chromosome 1"/>
</dbReference>
<accession>Q5ZAI8</accession>
<reference evidence="3" key="2">
    <citation type="journal article" date="2008" name="Nucleic Acids Res.">
        <title>The rice annotation project database (RAP-DB): 2008 update.</title>
        <authorList>
            <consortium name="The rice annotation project (RAP)"/>
        </authorList>
    </citation>
    <scope>GENOME REANNOTATION</scope>
    <source>
        <strain evidence="3">cv. Nipponbare</strain>
    </source>
</reference>
<protein>
    <submittedName>
        <fullName evidence="2">Uncharacterized protein</fullName>
    </submittedName>
</protein>
<feature type="region of interest" description="Disordered" evidence="1">
    <location>
        <begin position="72"/>
        <end position="135"/>
    </location>
</feature>
<evidence type="ECO:0000313" key="3">
    <source>
        <dbReference type="Proteomes" id="UP000000763"/>
    </source>
</evidence>
<feature type="compositionally biased region" description="Low complexity" evidence="1">
    <location>
        <begin position="72"/>
        <end position="88"/>
    </location>
</feature>
<dbReference type="AlphaFoldDB" id="Q5ZAI8"/>
<reference evidence="3" key="1">
    <citation type="journal article" date="2005" name="Nature">
        <title>The map-based sequence of the rice genome.</title>
        <authorList>
            <consortium name="International rice genome sequencing project (IRGSP)"/>
            <person name="Matsumoto T."/>
            <person name="Wu J."/>
            <person name="Kanamori H."/>
            <person name="Katayose Y."/>
            <person name="Fujisawa M."/>
            <person name="Namiki N."/>
            <person name="Mizuno H."/>
            <person name="Yamamoto K."/>
            <person name="Antonio B.A."/>
            <person name="Baba T."/>
            <person name="Sakata K."/>
            <person name="Nagamura Y."/>
            <person name="Aoki H."/>
            <person name="Arikawa K."/>
            <person name="Arita K."/>
            <person name="Bito T."/>
            <person name="Chiden Y."/>
            <person name="Fujitsuka N."/>
            <person name="Fukunaka R."/>
            <person name="Hamada M."/>
            <person name="Harada C."/>
            <person name="Hayashi A."/>
            <person name="Hijishita S."/>
            <person name="Honda M."/>
            <person name="Hosokawa S."/>
            <person name="Ichikawa Y."/>
            <person name="Idonuma A."/>
            <person name="Iijima M."/>
            <person name="Ikeda M."/>
            <person name="Ikeno M."/>
            <person name="Ito K."/>
            <person name="Ito S."/>
            <person name="Ito T."/>
            <person name="Ito Y."/>
            <person name="Ito Y."/>
            <person name="Iwabuchi A."/>
            <person name="Kamiya K."/>
            <person name="Karasawa W."/>
            <person name="Kurita K."/>
            <person name="Katagiri S."/>
            <person name="Kikuta A."/>
            <person name="Kobayashi H."/>
            <person name="Kobayashi N."/>
            <person name="Machita K."/>
            <person name="Maehara T."/>
            <person name="Masukawa M."/>
            <person name="Mizubayashi T."/>
            <person name="Mukai Y."/>
            <person name="Nagasaki H."/>
            <person name="Nagata Y."/>
            <person name="Naito S."/>
            <person name="Nakashima M."/>
            <person name="Nakama Y."/>
            <person name="Nakamichi Y."/>
            <person name="Nakamura M."/>
            <person name="Meguro A."/>
            <person name="Negishi M."/>
            <person name="Ohta I."/>
            <person name="Ohta T."/>
            <person name="Okamoto M."/>
            <person name="Ono N."/>
            <person name="Saji S."/>
            <person name="Sakaguchi M."/>
            <person name="Sakai K."/>
            <person name="Shibata M."/>
            <person name="Shimokawa T."/>
            <person name="Song J."/>
            <person name="Takazaki Y."/>
            <person name="Terasawa K."/>
            <person name="Tsugane M."/>
            <person name="Tsuji K."/>
            <person name="Ueda S."/>
            <person name="Waki K."/>
            <person name="Yamagata H."/>
            <person name="Yamamoto M."/>
            <person name="Yamamoto S."/>
            <person name="Yamane H."/>
            <person name="Yoshiki S."/>
            <person name="Yoshihara R."/>
            <person name="Yukawa K."/>
            <person name="Zhong H."/>
            <person name="Yano M."/>
            <person name="Yuan Q."/>
            <person name="Ouyang S."/>
            <person name="Liu J."/>
            <person name="Jones K.M."/>
            <person name="Gansberger K."/>
            <person name="Moffat K."/>
            <person name="Hill J."/>
            <person name="Bera J."/>
            <person name="Fadrosh D."/>
            <person name="Jin S."/>
            <person name="Johri S."/>
            <person name="Kim M."/>
            <person name="Overton L."/>
            <person name="Reardon M."/>
            <person name="Tsitrin T."/>
            <person name="Vuong H."/>
            <person name="Weaver B."/>
            <person name="Ciecko A."/>
            <person name="Tallon L."/>
            <person name="Jackson J."/>
            <person name="Pai G."/>
            <person name="Aken S.V."/>
            <person name="Utterback T."/>
            <person name="Reidmuller S."/>
            <person name="Feldblyum T."/>
            <person name="Hsiao J."/>
            <person name="Zismann V."/>
            <person name="Iobst S."/>
            <person name="de Vazeille A.R."/>
            <person name="Buell C.R."/>
            <person name="Ying K."/>
            <person name="Li Y."/>
            <person name="Lu T."/>
            <person name="Huang Y."/>
            <person name="Zhao Q."/>
            <person name="Feng Q."/>
            <person name="Zhang L."/>
            <person name="Zhu J."/>
            <person name="Weng Q."/>
            <person name="Mu J."/>
            <person name="Lu Y."/>
            <person name="Fan D."/>
            <person name="Liu Y."/>
            <person name="Guan J."/>
            <person name="Zhang Y."/>
            <person name="Yu S."/>
            <person name="Liu X."/>
            <person name="Zhang Y."/>
            <person name="Hong G."/>
            <person name="Han B."/>
            <person name="Choisne N."/>
            <person name="Demange N."/>
            <person name="Orjeda G."/>
            <person name="Samain S."/>
            <person name="Cattolico L."/>
            <person name="Pelletier E."/>
            <person name="Couloux A."/>
            <person name="Segurens B."/>
            <person name="Wincker P."/>
            <person name="D'Hont A."/>
            <person name="Scarpelli C."/>
            <person name="Weissenbach J."/>
            <person name="Salanoubat M."/>
            <person name="Quetier F."/>
            <person name="Yu Y."/>
            <person name="Kim H.R."/>
            <person name="Rambo T."/>
            <person name="Currie J."/>
            <person name="Collura K."/>
            <person name="Luo M."/>
            <person name="Yang T."/>
            <person name="Ammiraju J.S.S."/>
            <person name="Engler F."/>
            <person name="Soderlund C."/>
            <person name="Wing R.A."/>
            <person name="Palmer L.E."/>
            <person name="de la Bastide M."/>
            <person name="Spiegel L."/>
            <person name="Nascimento L."/>
            <person name="Zutavern T."/>
            <person name="O'Shaughnessy A."/>
            <person name="Dike S."/>
            <person name="Dedhia N."/>
            <person name="Preston R."/>
            <person name="Balija V."/>
            <person name="McCombie W.R."/>
            <person name="Chow T."/>
            <person name="Chen H."/>
            <person name="Chung M."/>
            <person name="Chen C."/>
            <person name="Shaw J."/>
            <person name="Wu H."/>
            <person name="Hsiao K."/>
            <person name="Chao Y."/>
            <person name="Chu M."/>
            <person name="Cheng C."/>
            <person name="Hour A."/>
            <person name="Lee P."/>
            <person name="Lin S."/>
            <person name="Lin Y."/>
            <person name="Liou J."/>
            <person name="Liu S."/>
            <person name="Hsing Y."/>
            <person name="Raghuvanshi S."/>
            <person name="Mohanty A."/>
            <person name="Bharti A.K."/>
            <person name="Gaur A."/>
            <person name="Gupta V."/>
            <person name="Kumar D."/>
            <person name="Ravi V."/>
            <person name="Vij S."/>
            <person name="Kapur A."/>
            <person name="Khurana P."/>
            <person name="Khurana P."/>
            <person name="Khurana J.P."/>
            <person name="Tyagi A.K."/>
            <person name="Gaikwad K."/>
            <person name="Singh A."/>
            <person name="Dalal V."/>
            <person name="Srivastava S."/>
            <person name="Dixit A."/>
            <person name="Pal A.K."/>
            <person name="Ghazi I.A."/>
            <person name="Yadav M."/>
            <person name="Pandit A."/>
            <person name="Bhargava A."/>
            <person name="Sureshbabu K."/>
            <person name="Batra K."/>
            <person name="Sharma T.R."/>
            <person name="Mohapatra T."/>
            <person name="Singh N.K."/>
            <person name="Messing J."/>
            <person name="Nelson A.B."/>
            <person name="Fuks G."/>
            <person name="Kavchok S."/>
            <person name="Keizer G."/>
            <person name="Linton E."/>
            <person name="Llaca V."/>
            <person name="Song R."/>
            <person name="Tanyolac B."/>
            <person name="Young S."/>
            <person name="Ho-Il K."/>
            <person name="Hahn J.H."/>
            <person name="Sangsakoo G."/>
            <person name="Vanavichit A."/>
            <person name="de Mattos Luiz.A.T."/>
            <person name="Zimmer P.D."/>
            <person name="Malone G."/>
            <person name="Dellagostin O."/>
            <person name="de Oliveira A.C."/>
            <person name="Bevan M."/>
            <person name="Bancroft I."/>
            <person name="Minx P."/>
            <person name="Cordum H."/>
            <person name="Wilson R."/>
            <person name="Cheng Z."/>
            <person name="Jin W."/>
            <person name="Jiang J."/>
            <person name="Leong S.A."/>
            <person name="Iwama H."/>
            <person name="Gojobori T."/>
            <person name="Itoh T."/>
            <person name="Niimura Y."/>
            <person name="Fujii Y."/>
            <person name="Habara T."/>
            <person name="Sakai H."/>
            <person name="Sato Y."/>
            <person name="Wilson G."/>
            <person name="Kumar K."/>
            <person name="McCouch S."/>
            <person name="Juretic N."/>
            <person name="Hoen D."/>
            <person name="Wright S."/>
            <person name="Bruskiewich R."/>
            <person name="Bureau T."/>
            <person name="Miyao A."/>
            <person name="Hirochika H."/>
            <person name="Nishikawa T."/>
            <person name="Kadowaki K."/>
            <person name="Sugiura M."/>
            <person name="Burr B."/>
            <person name="Sasaki T."/>
        </authorList>
    </citation>
    <scope>NUCLEOTIDE SEQUENCE [LARGE SCALE GENOMIC DNA]</scope>
    <source>
        <strain evidence="3">cv. Nipponbare</strain>
    </source>
</reference>